<dbReference type="OrthoDB" id="120976at2759"/>
<organism evidence="1">
    <name type="scientific">Tetraodon nigroviridis</name>
    <name type="common">Spotted green pufferfish</name>
    <name type="synonym">Chelonodon nigroviridis</name>
    <dbReference type="NCBI Taxonomy" id="99883"/>
    <lineage>
        <taxon>Eukaryota</taxon>
        <taxon>Metazoa</taxon>
        <taxon>Chordata</taxon>
        <taxon>Craniata</taxon>
        <taxon>Vertebrata</taxon>
        <taxon>Euteleostomi</taxon>
        <taxon>Actinopterygii</taxon>
        <taxon>Neopterygii</taxon>
        <taxon>Teleostei</taxon>
        <taxon>Neoteleostei</taxon>
        <taxon>Acanthomorphata</taxon>
        <taxon>Eupercaria</taxon>
        <taxon>Tetraodontiformes</taxon>
        <taxon>Tetradontoidea</taxon>
        <taxon>Tetraodontidae</taxon>
        <taxon>Tetraodon</taxon>
    </lineage>
</organism>
<proteinExistence type="predicted"/>
<dbReference type="AlphaFoldDB" id="Q4RWS5"/>
<reference evidence="1" key="2">
    <citation type="submission" date="2004-02" db="EMBL/GenBank/DDBJ databases">
        <authorList>
            <consortium name="Genoscope"/>
            <consortium name="Whitehead Institute Centre for Genome Research"/>
        </authorList>
    </citation>
    <scope>NUCLEOTIDE SEQUENCE</scope>
</reference>
<sequence length="61" mass="6728">MKKIDESRASALRFFGRQKFVRNILNAAPVGVHQGGGSQEQHTSFLQTRILSESQEKAAGI</sequence>
<dbReference type="KEGG" id="tng:GSTEN00027718G001"/>
<evidence type="ECO:0000313" key="1">
    <source>
        <dbReference type="EMBL" id="CAG07157.1"/>
    </source>
</evidence>
<dbReference type="EMBL" id="CAAE01014981">
    <property type="protein sequence ID" value="CAG07157.1"/>
    <property type="molecule type" value="Genomic_DNA"/>
</dbReference>
<reference evidence="1" key="1">
    <citation type="journal article" date="2004" name="Nature">
        <title>Genome duplication in the teleost fish Tetraodon nigroviridis reveals the early vertebrate proto-karyotype.</title>
        <authorList>
            <person name="Jaillon O."/>
            <person name="Aury J.-M."/>
            <person name="Brunet F."/>
            <person name="Petit J.-L."/>
            <person name="Stange-Thomann N."/>
            <person name="Mauceli E."/>
            <person name="Bouneau L."/>
            <person name="Fischer C."/>
            <person name="Ozouf-Costaz C."/>
            <person name="Bernot A."/>
            <person name="Nicaud S."/>
            <person name="Jaffe D."/>
            <person name="Fisher S."/>
            <person name="Lutfalla G."/>
            <person name="Dossat C."/>
            <person name="Segurens B."/>
            <person name="Dasilva C."/>
            <person name="Salanoubat M."/>
            <person name="Levy M."/>
            <person name="Boudet N."/>
            <person name="Castellano S."/>
            <person name="Anthouard V."/>
            <person name="Jubin C."/>
            <person name="Castelli V."/>
            <person name="Katinka M."/>
            <person name="Vacherie B."/>
            <person name="Biemont C."/>
            <person name="Skalli Z."/>
            <person name="Cattolico L."/>
            <person name="Poulain J."/>
            <person name="De Berardinis V."/>
            <person name="Cruaud C."/>
            <person name="Duprat S."/>
            <person name="Brottier P."/>
            <person name="Coutanceau J.-P."/>
            <person name="Gouzy J."/>
            <person name="Parra G."/>
            <person name="Lardier G."/>
            <person name="Chapple C."/>
            <person name="McKernan K.J."/>
            <person name="McEwan P."/>
            <person name="Bosak S."/>
            <person name="Kellis M."/>
            <person name="Volff J.-N."/>
            <person name="Guigo R."/>
            <person name="Zody M.C."/>
            <person name="Mesirov J."/>
            <person name="Lindblad-Toh K."/>
            <person name="Birren B."/>
            <person name="Nusbaum C."/>
            <person name="Kahn D."/>
            <person name="Robinson-Rechavi M."/>
            <person name="Laudet V."/>
            <person name="Schachter V."/>
            <person name="Quetier F."/>
            <person name="Saurin W."/>
            <person name="Scarpelli C."/>
            <person name="Wincker P."/>
            <person name="Lander E.S."/>
            <person name="Weissenbach J."/>
            <person name="Roest Crollius H."/>
        </authorList>
    </citation>
    <scope>NUCLEOTIDE SEQUENCE [LARGE SCALE GENOMIC DNA]</scope>
</reference>
<dbReference type="HOGENOM" id="CLU_053705_0_0_1"/>
<gene>
    <name evidence="1" type="ORF">GSTENG00027718001</name>
</gene>
<protein>
    <submittedName>
        <fullName evidence="1">(spotted green pufferfish) hypothetical protein</fullName>
    </submittedName>
</protein>
<accession>Q4RWS5</accession>
<comment type="caution">
    <text evidence="1">The sequence shown here is derived from an EMBL/GenBank/DDBJ whole genome shotgun (WGS) entry which is preliminary data.</text>
</comment>
<name>Q4RWS5_TETNG</name>